<dbReference type="InterPro" id="IPR001789">
    <property type="entry name" value="Sig_transdc_resp-reg_receiver"/>
</dbReference>
<dbReference type="Gene3D" id="3.40.50.2300">
    <property type="match status" value="1"/>
</dbReference>
<dbReference type="SMART" id="SM00448">
    <property type="entry name" value="REC"/>
    <property type="match status" value="1"/>
</dbReference>
<evidence type="ECO:0000256" key="2">
    <source>
        <dbReference type="PROSITE-ProRule" id="PRU00169"/>
    </source>
</evidence>
<sequence length="116" mass="13281">MTTVLIAENKPRISDLLVKGLQKAGYETQVETESVNILKLSLSGKIDLILLNLMMSHVNGLSVLHQMQEYAVQIPVIVLTEREEIQRDEVLGLGAKELIRHPFLFKELFTHIRRYI</sequence>
<keyword evidence="5" id="KW-1185">Reference proteome</keyword>
<dbReference type="PANTHER" id="PTHR44591:SF3">
    <property type="entry name" value="RESPONSE REGULATORY DOMAIN-CONTAINING PROTEIN"/>
    <property type="match status" value="1"/>
</dbReference>
<dbReference type="PANTHER" id="PTHR44591">
    <property type="entry name" value="STRESS RESPONSE REGULATOR PROTEIN 1"/>
    <property type="match status" value="1"/>
</dbReference>
<dbReference type="InterPro" id="IPR011006">
    <property type="entry name" value="CheY-like_superfamily"/>
</dbReference>
<evidence type="ECO:0000313" key="4">
    <source>
        <dbReference type="EMBL" id="NEZ55425.1"/>
    </source>
</evidence>
<protein>
    <submittedName>
        <fullName evidence="4">Response regulator</fullName>
    </submittedName>
</protein>
<dbReference type="GO" id="GO:0000160">
    <property type="term" value="P:phosphorelay signal transduction system"/>
    <property type="evidence" value="ECO:0007669"/>
    <property type="project" value="InterPro"/>
</dbReference>
<dbReference type="RefSeq" id="WP_163697280.1">
    <property type="nucleotide sequence ID" value="NZ_QXHD01000004.1"/>
</dbReference>
<evidence type="ECO:0000259" key="3">
    <source>
        <dbReference type="PROSITE" id="PS50110"/>
    </source>
</evidence>
<dbReference type="SUPFAM" id="SSF52172">
    <property type="entry name" value="CheY-like"/>
    <property type="match status" value="1"/>
</dbReference>
<dbReference type="PROSITE" id="PS50110">
    <property type="entry name" value="RESPONSE_REGULATORY"/>
    <property type="match status" value="1"/>
</dbReference>
<dbReference type="InterPro" id="IPR050595">
    <property type="entry name" value="Bact_response_regulator"/>
</dbReference>
<dbReference type="EMBL" id="QXHD01000004">
    <property type="protein sequence ID" value="NEZ55425.1"/>
    <property type="molecule type" value="Genomic_DNA"/>
</dbReference>
<feature type="domain" description="Response regulatory" evidence="3">
    <location>
        <begin position="3"/>
        <end position="116"/>
    </location>
</feature>
<keyword evidence="1" id="KW-0597">Phosphoprotein</keyword>
<dbReference type="Pfam" id="PF00072">
    <property type="entry name" value="Response_reg"/>
    <property type="match status" value="1"/>
</dbReference>
<evidence type="ECO:0000256" key="1">
    <source>
        <dbReference type="ARBA" id="ARBA00022553"/>
    </source>
</evidence>
<comment type="caution">
    <text evidence="4">The sequence shown here is derived from an EMBL/GenBank/DDBJ whole genome shotgun (WGS) entry which is preliminary data.</text>
</comment>
<name>A0A6M0RGX0_9CYAN</name>
<accession>A0A6M0RGX0</accession>
<comment type="caution">
    <text evidence="2">Lacks conserved residue(s) required for the propagation of feature annotation.</text>
</comment>
<reference evidence="4 5" key="1">
    <citation type="journal article" date="2020" name="Microb. Ecol.">
        <title>Ecogenomics of the Marine Benthic Filamentous Cyanobacterium Adonisia.</title>
        <authorList>
            <person name="Walter J.M."/>
            <person name="Coutinho F.H."/>
            <person name="Leomil L."/>
            <person name="Hargreaves P.I."/>
            <person name="Campeao M.E."/>
            <person name="Vieira V.V."/>
            <person name="Silva B.S."/>
            <person name="Fistarol G.O."/>
            <person name="Salomon P.S."/>
            <person name="Sawabe T."/>
            <person name="Mino S."/>
            <person name="Hosokawa M."/>
            <person name="Miyashita H."/>
            <person name="Maruyama F."/>
            <person name="van Verk M.C."/>
            <person name="Dutilh B.E."/>
            <person name="Thompson C.C."/>
            <person name="Thompson F.L."/>
        </authorList>
    </citation>
    <scope>NUCLEOTIDE SEQUENCE [LARGE SCALE GENOMIC DNA]</scope>
    <source>
        <strain evidence="4 5">CCMR0081</strain>
    </source>
</reference>
<gene>
    <name evidence="4" type="ORF">DXZ20_06990</name>
</gene>
<organism evidence="4 5">
    <name type="scientific">Adonisia turfae CCMR0081</name>
    <dbReference type="NCBI Taxonomy" id="2292702"/>
    <lineage>
        <taxon>Bacteria</taxon>
        <taxon>Bacillati</taxon>
        <taxon>Cyanobacteriota</taxon>
        <taxon>Adonisia</taxon>
        <taxon>Adonisia turfae</taxon>
    </lineage>
</organism>
<dbReference type="AlphaFoldDB" id="A0A6M0RGX0"/>
<dbReference type="Proteomes" id="UP000481033">
    <property type="component" value="Unassembled WGS sequence"/>
</dbReference>
<evidence type="ECO:0000313" key="5">
    <source>
        <dbReference type="Proteomes" id="UP000481033"/>
    </source>
</evidence>
<proteinExistence type="predicted"/>